<reference evidence="1" key="2">
    <citation type="submission" date="2016-05" db="EMBL/GenBank/DDBJ databases">
        <authorList>
            <person name="Lavstsen T."/>
            <person name="Jespersen J.S."/>
        </authorList>
    </citation>
    <scope>NUCLEOTIDE SEQUENCE [LARGE SCALE GENOMIC DNA]</scope>
</reference>
<dbReference type="EMBL" id="FLQU01000197">
    <property type="protein sequence ID" value="SBS82161.1"/>
    <property type="molecule type" value="Genomic_DNA"/>
</dbReference>
<evidence type="ECO:0000313" key="2">
    <source>
        <dbReference type="EMBL" id="SBT02202.1"/>
    </source>
</evidence>
<evidence type="ECO:0008006" key="5">
    <source>
        <dbReference type="Google" id="ProtNLM"/>
    </source>
</evidence>
<dbReference type="Proteomes" id="UP000078546">
    <property type="component" value="Unassembled WGS sequence"/>
</dbReference>
<proteinExistence type="predicted"/>
<sequence>MLGALGVGVLSEELGAKSEFDTQRAELLQRELTEIVMTHHIKTTVAADHTSKSSMRSANLFNTRNDYSMFYEVTDNLLASNMHTLQLNLDNYEYNIPYNAGRAF</sequence>
<evidence type="ECO:0000313" key="3">
    <source>
        <dbReference type="Proteomes" id="UP000078546"/>
    </source>
</evidence>
<evidence type="ECO:0000313" key="1">
    <source>
        <dbReference type="EMBL" id="SBS82161.1"/>
    </source>
</evidence>
<protein>
    <recommendedName>
        <fullName evidence="5">PIR Superfamily Protein</fullName>
    </recommendedName>
</protein>
<name>A0A1A8VP48_PLAOA</name>
<dbReference type="AlphaFoldDB" id="A0A1A8VP48"/>
<dbReference type="EMBL" id="FLQV01003180">
    <property type="protein sequence ID" value="SBT02202.1"/>
    <property type="molecule type" value="Genomic_DNA"/>
</dbReference>
<reference evidence="3 4" key="1">
    <citation type="submission" date="2016-05" db="EMBL/GenBank/DDBJ databases">
        <authorList>
            <person name="Naeem Raeece"/>
        </authorList>
    </citation>
    <scope>NUCLEOTIDE SEQUENCE [LARGE SCALE GENOMIC DNA]</scope>
</reference>
<gene>
    <name evidence="2" type="ORF">POVCU1_074180</name>
    <name evidence="1" type="ORF">POVCU2_0014190</name>
</gene>
<dbReference type="Proteomes" id="UP000078560">
    <property type="component" value="Unassembled WGS sequence"/>
</dbReference>
<evidence type="ECO:0000313" key="4">
    <source>
        <dbReference type="Proteomes" id="UP000078560"/>
    </source>
</evidence>
<accession>A0A1A8VP48</accession>
<organism evidence="1 4">
    <name type="scientific">Plasmodium ovale curtisi</name>
    <dbReference type="NCBI Taxonomy" id="864141"/>
    <lineage>
        <taxon>Eukaryota</taxon>
        <taxon>Sar</taxon>
        <taxon>Alveolata</taxon>
        <taxon>Apicomplexa</taxon>
        <taxon>Aconoidasida</taxon>
        <taxon>Haemosporida</taxon>
        <taxon>Plasmodiidae</taxon>
        <taxon>Plasmodium</taxon>
        <taxon>Plasmodium (Plasmodium)</taxon>
    </lineage>
</organism>